<evidence type="ECO:0000313" key="3">
    <source>
        <dbReference type="EMBL" id="MBD8047312.1"/>
    </source>
</evidence>
<dbReference type="Pfam" id="PF07929">
    <property type="entry name" value="PRiA4_ORF3"/>
    <property type="match status" value="1"/>
</dbReference>
<dbReference type="Pfam" id="PF19935">
    <property type="entry name" value="DUF6398"/>
    <property type="match status" value="1"/>
</dbReference>
<dbReference type="SUPFAM" id="SSF48452">
    <property type="entry name" value="TPR-like"/>
    <property type="match status" value="1"/>
</dbReference>
<evidence type="ECO:0000259" key="1">
    <source>
        <dbReference type="Pfam" id="PF07929"/>
    </source>
</evidence>
<proteinExistence type="predicted"/>
<dbReference type="Gene3D" id="3.10.290.30">
    <property type="entry name" value="MM3350-like"/>
    <property type="match status" value="1"/>
</dbReference>
<evidence type="ECO:0008006" key="5">
    <source>
        <dbReference type="Google" id="ProtNLM"/>
    </source>
</evidence>
<comment type="caution">
    <text evidence="3">The sequence shown here is derived from an EMBL/GenBank/DDBJ whole genome shotgun (WGS) entry which is preliminary data.</text>
</comment>
<name>A0ABR8YSR9_9CLOT</name>
<evidence type="ECO:0000259" key="2">
    <source>
        <dbReference type="Pfam" id="PF19935"/>
    </source>
</evidence>
<keyword evidence="4" id="KW-1185">Reference proteome</keyword>
<sequence>MKGKCYFCGREITSGGGANHIKNCKNRLSIIEKNNNIAGRNVEKFILLIKDKYIKDFWMYISMEKNAKLKDLDNFIRHVWVECCYHLSCFNIRNKTYGESRIEDGIWDDYDGNLNIKIKNLVQIKSIFEYEYDFGYTTYLTIKVIDEFSDIKTKNSIEILARNNEPTVKCSDCDKNAKYEFIDNDEGFKKYLCDECIKNYNQSEDNYLEEIEFTNSPRFGICDYEGEKEDEIPYLPLMESNGGKLKKLKENPERDKEIKDLLNNFGDKLKNEELKATFIKLFEALKYYNWQSLERGKSNTIAAGIVHAVLNVNRVFLNMMLLEKGNLDIRLKDIADYFNVSEGTLSKKSKDIRDFMDMEEGYEDWKVESIYKYTLFESEFRNNNNQYLNDEFDNNFYGDFSEMVKRINKLTNKELELLGDIYFNIENENYKEAEPKMKEVLKREEEKLGENFIKENKGSFWLIYETREYMELRVDYAEVLWKLGKRNESLEMDKGTLELNPNDNQGVREWAVFKAINLRDFNYAEKLFKDYEEDESAAMLLGKTLYHYNLGDMEKAKQNAKKLKAYNPYIKDYIIGNKVDLEEPIFYGYGDENEAIISVIYGMDTINETLGFKKWIKENM</sequence>
<dbReference type="SUPFAM" id="SSF159941">
    <property type="entry name" value="MM3350-like"/>
    <property type="match status" value="1"/>
</dbReference>
<dbReference type="InterPro" id="IPR011990">
    <property type="entry name" value="TPR-like_helical_dom_sf"/>
</dbReference>
<reference evidence="3 4" key="1">
    <citation type="submission" date="2020-08" db="EMBL/GenBank/DDBJ databases">
        <title>A Genomic Blueprint of the Chicken Gut Microbiome.</title>
        <authorList>
            <person name="Gilroy R."/>
            <person name="Ravi A."/>
            <person name="Getino M."/>
            <person name="Pursley I."/>
            <person name="Horton D.L."/>
            <person name="Alikhan N.-F."/>
            <person name="Baker D."/>
            <person name="Gharbi K."/>
            <person name="Hall N."/>
            <person name="Watson M."/>
            <person name="Adriaenssens E.M."/>
            <person name="Foster-Nyarko E."/>
            <person name="Jarju S."/>
            <person name="Secka A."/>
            <person name="Antonio M."/>
            <person name="Oren A."/>
            <person name="Chaudhuri R."/>
            <person name="La Ragione R.M."/>
            <person name="Hildebrand F."/>
            <person name="Pallen M.J."/>
        </authorList>
    </citation>
    <scope>NUCLEOTIDE SEQUENCE [LARGE SCALE GENOMIC DNA]</scope>
    <source>
        <strain evidence="3 4">N37</strain>
    </source>
</reference>
<dbReference type="EMBL" id="JACSQB010000074">
    <property type="protein sequence ID" value="MBD8047312.1"/>
    <property type="molecule type" value="Genomic_DNA"/>
</dbReference>
<dbReference type="RefSeq" id="WP_191740283.1">
    <property type="nucleotide sequence ID" value="NZ_JACSQB010000074.1"/>
</dbReference>
<evidence type="ECO:0000313" key="4">
    <source>
        <dbReference type="Proteomes" id="UP000627166"/>
    </source>
</evidence>
<feature type="domain" description="DUF6398" evidence="2">
    <location>
        <begin position="257"/>
        <end position="366"/>
    </location>
</feature>
<dbReference type="Gene3D" id="1.25.40.10">
    <property type="entry name" value="Tetratricopeptide repeat domain"/>
    <property type="match status" value="1"/>
</dbReference>
<dbReference type="InterPro" id="IPR012912">
    <property type="entry name" value="Plasmid_pRiA4b_Orf3-like"/>
</dbReference>
<dbReference type="Proteomes" id="UP000627166">
    <property type="component" value="Unassembled WGS sequence"/>
</dbReference>
<feature type="domain" description="Plasmid pRiA4b Orf3-like" evidence="1">
    <location>
        <begin position="58"/>
        <end position="155"/>
    </location>
</feature>
<protein>
    <recommendedName>
        <fullName evidence="5">Tetratricopeptide repeat protein</fullName>
    </recommendedName>
</protein>
<organism evidence="3 4">
    <name type="scientific">Clostridium faecium</name>
    <dbReference type="NCBI Taxonomy" id="2762223"/>
    <lineage>
        <taxon>Bacteria</taxon>
        <taxon>Bacillati</taxon>
        <taxon>Bacillota</taxon>
        <taxon>Clostridia</taxon>
        <taxon>Eubacteriales</taxon>
        <taxon>Clostridiaceae</taxon>
        <taxon>Clostridium</taxon>
    </lineage>
</organism>
<gene>
    <name evidence="3" type="ORF">H9637_09735</name>
</gene>
<dbReference type="InterPro" id="IPR045651">
    <property type="entry name" value="DUF6398"/>
</dbReference>
<accession>A0ABR8YSR9</accession>
<dbReference type="InterPro" id="IPR024047">
    <property type="entry name" value="MM3350-like_sf"/>
</dbReference>